<evidence type="ECO:0000256" key="5">
    <source>
        <dbReference type="ARBA" id="ARBA00022723"/>
    </source>
</evidence>
<dbReference type="InterPro" id="IPR004349">
    <property type="entry name" value="V/Nase_d_su"/>
</dbReference>
<comment type="subunit">
    <text evidence="3">Hexamer of two alpha, two beta, and two delta chains.</text>
</comment>
<dbReference type="InterPro" id="IPR014279">
    <property type="entry name" value="Nase_V-Fe_dsu"/>
</dbReference>
<evidence type="ECO:0000256" key="9">
    <source>
        <dbReference type="ARBA" id="ARBA00023004"/>
    </source>
</evidence>
<comment type="catalytic activity">
    <reaction evidence="13">
        <text>N2 + 8 reduced [2Fe-2S]-[ferredoxin] + 16 ATP + 16 H2O = H2 + 8 oxidized [2Fe-2S]-[ferredoxin] + 2 NH4(+) + 16 ADP + 16 phosphate + 6 H(+)</text>
        <dbReference type="Rhea" id="RHEA:21448"/>
        <dbReference type="Rhea" id="RHEA-COMP:10000"/>
        <dbReference type="Rhea" id="RHEA-COMP:10001"/>
        <dbReference type="ChEBI" id="CHEBI:15377"/>
        <dbReference type="ChEBI" id="CHEBI:15378"/>
        <dbReference type="ChEBI" id="CHEBI:17997"/>
        <dbReference type="ChEBI" id="CHEBI:18276"/>
        <dbReference type="ChEBI" id="CHEBI:28938"/>
        <dbReference type="ChEBI" id="CHEBI:30616"/>
        <dbReference type="ChEBI" id="CHEBI:33737"/>
        <dbReference type="ChEBI" id="CHEBI:33738"/>
        <dbReference type="ChEBI" id="CHEBI:43474"/>
        <dbReference type="ChEBI" id="CHEBI:456216"/>
        <dbReference type="EC" id="1.18.6.1"/>
    </reaction>
</comment>
<evidence type="ECO:0000256" key="10">
    <source>
        <dbReference type="ARBA" id="ARBA00023014"/>
    </source>
</evidence>
<dbReference type="Proteomes" id="UP000007319">
    <property type="component" value="Plasmid AZOBR_p3"/>
</dbReference>
<keyword evidence="6" id="KW-0547">Nucleotide-binding</keyword>
<dbReference type="GO" id="GO:0046872">
    <property type="term" value="F:metal ion binding"/>
    <property type="evidence" value="ECO:0007669"/>
    <property type="project" value="UniProtKB-KW"/>
</dbReference>
<evidence type="ECO:0000256" key="8">
    <source>
        <dbReference type="ARBA" id="ARBA00023002"/>
    </source>
</evidence>
<proteinExistence type="predicted"/>
<dbReference type="EMBL" id="HE577330">
    <property type="protein sequence ID" value="CCD03005.1"/>
    <property type="molecule type" value="Genomic_DNA"/>
</dbReference>
<sequence length="120" mass="13817">MTTTTESPTNSKIDQLYGYVQERCLWQFYSRTWDRQENIDGVLGKAAELLTGKELTLDTPQDRLFYADAKIMVKDFQERFPWISEAGPAQIRDLLNGLKERLVAIAITGSKNRELSHSLY</sequence>
<reference evidence="14 15" key="1">
    <citation type="journal article" date="2011" name="PLoS Genet.">
        <title>Azospirillum genomes reveal transition of bacteria from aquatic to terrestrial environments.</title>
        <authorList>
            <person name="Wisniewski-Dye F."/>
            <person name="Borziak K."/>
            <person name="Khalsa-Moyers G."/>
            <person name="Alexandre G."/>
            <person name="Sukharnikov L.O."/>
            <person name="Wuichet K."/>
            <person name="Hurst G.B."/>
            <person name="McDonald W.H."/>
            <person name="Robertson J.S."/>
            <person name="Barbe V."/>
            <person name="Calteau A."/>
            <person name="Rouy Z."/>
            <person name="Mangenot S."/>
            <person name="Prigent-Combaret C."/>
            <person name="Normand P."/>
            <person name="Boyer M."/>
            <person name="Siguier P."/>
            <person name="Dessaux Y."/>
            <person name="Elmerich C."/>
            <person name="Condemine G."/>
            <person name="Krishnen G."/>
            <person name="Kennedy I."/>
            <person name="Paterson A.H."/>
            <person name="Gonzalez V."/>
            <person name="Mavingui P."/>
            <person name="Zhulin I.B."/>
        </authorList>
    </citation>
    <scope>NUCLEOTIDE SEQUENCE [LARGE SCALE GENOMIC DNA]</scope>
    <source>
        <strain evidence="14 15">Sp245</strain>
    </source>
</reference>
<evidence type="ECO:0000256" key="13">
    <source>
        <dbReference type="ARBA" id="ARBA00047967"/>
    </source>
</evidence>
<evidence type="ECO:0000256" key="1">
    <source>
        <dbReference type="ARBA" id="ARBA00001915"/>
    </source>
</evidence>
<keyword evidence="11" id="KW-0535">Nitrogen fixation</keyword>
<evidence type="ECO:0000313" key="15">
    <source>
        <dbReference type="Proteomes" id="UP000007319"/>
    </source>
</evidence>
<name>A0A9P1NRM0_9PROT</name>
<keyword evidence="15" id="KW-1185">Reference proteome</keyword>
<organism evidence="14 15">
    <name type="scientific">Azospirillum baldaniorum</name>
    <dbReference type="NCBI Taxonomy" id="1064539"/>
    <lineage>
        <taxon>Bacteria</taxon>
        <taxon>Pseudomonadati</taxon>
        <taxon>Pseudomonadota</taxon>
        <taxon>Alphaproteobacteria</taxon>
        <taxon>Rhodospirillales</taxon>
        <taxon>Azospirillaceae</taxon>
        <taxon>Azospirillum</taxon>
    </lineage>
</organism>
<gene>
    <name evidence="14" type="primary">vnfG</name>
    <name evidence="14" type="ORF">AZOBR_p350021</name>
</gene>
<dbReference type="NCBIfam" id="TIGR02930">
    <property type="entry name" value="vnfG_nitrog"/>
    <property type="match status" value="1"/>
</dbReference>
<geneLocation type="plasmid" evidence="14 15">
    <name>AZOBR_p3</name>
</geneLocation>
<keyword evidence="8 14" id="KW-0560">Oxidoreductase</keyword>
<dbReference type="GO" id="GO:0005524">
    <property type="term" value="F:ATP binding"/>
    <property type="evidence" value="ECO:0007669"/>
    <property type="project" value="UniProtKB-KW"/>
</dbReference>
<evidence type="ECO:0000256" key="7">
    <source>
        <dbReference type="ARBA" id="ARBA00022840"/>
    </source>
</evidence>
<keyword evidence="9" id="KW-0408">Iron</keyword>
<evidence type="ECO:0000256" key="3">
    <source>
        <dbReference type="ARBA" id="ARBA00011515"/>
    </source>
</evidence>
<comment type="cofactor">
    <cofactor evidence="1">
        <name>iron-sulfur cluster</name>
        <dbReference type="ChEBI" id="CHEBI:30408"/>
    </cofactor>
</comment>
<keyword evidence="5" id="KW-0479">Metal-binding</keyword>
<dbReference type="EC" id="1.18.6.1" evidence="4"/>
<evidence type="ECO:0000313" key="14">
    <source>
        <dbReference type="EMBL" id="CCD03005.1"/>
    </source>
</evidence>
<evidence type="ECO:0000256" key="6">
    <source>
        <dbReference type="ARBA" id="ARBA00022741"/>
    </source>
</evidence>
<evidence type="ECO:0000256" key="11">
    <source>
        <dbReference type="ARBA" id="ARBA00023231"/>
    </source>
</evidence>
<evidence type="ECO:0000256" key="12">
    <source>
        <dbReference type="ARBA" id="ARBA00030899"/>
    </source>
</evidence>
<protein>
    <recommendedName>
        <fullName evidence="4">nitrogenase</fullName>
        <ecNumber evidence="4">1.18.6.1</ecNumber>
    </recommendedName>
    <alternativeName>
        <fullName evidence="12">Nitrogenase component I</fullName>
    </alternativeName>
</protein>
<dbReference type="GO" id="GO:0051536">
    <property type="term" value="F:iron-sulfur cluster binding"/>
    <property type="evidence" value="ECO:0007669"/>
    <property type="project" value="UniProtKB-KW"/>
</dbReference>
<keyword evidence="14" id="KW-0614">Plasmid</keyword>
<dbReference type="GO" id="GO:0016163">
    <property type="term" value="F:nitrogenase activity"/>
    <property type="evidence" value="ECO:0007669"/>
    <property type="project" value="UniProtKB-EC"/>
</dbReference>
<dbReference type="AlphaFoldDB" id="A0A9P1NRM0"/>
<keyword evidence="7" id="KW-0067">ATP-binding</keyword>
<evidence type="ECO:0000256" key="2">
    <source>
        <dbReference type="ARBA" id="ARBA00004064"/>
    </source>
</evidence>
<comment type="function">
    <text evidence="2">The key enzymatic reactions in nitrogen fixation are catalyzed by the nitrogenase complex, which has 2 components: the iron protein (component 2) and a component 1 which is either a molybdenum-iron protein, a vanadium-iron, or an iron-iron protein.</text>
</comment>
<evidence type="ECO:0000256" key="4">
    <source>
        <dbReference type="ARBA" id="ARBA00012773"/>
    </source>
</evidence>
<dbReference type="KEGG" id="abs:AZOBR_p350021"/>
<dbReference type="Pfam" id="PF03139">
    <property type="entry name" value="AnfG_VnfG"/>
    <property type="match status" value="1"/>
</dbReference>
<dbReference type="RefSeq" id="WP_014199515.1">
    <property type="nucleotide sequence ID" value="NC_016595.1"/>
</dbReference>
<keyword evidence="10" id="KW-0411">Iron-sulfur</keyword>
<accession>A0A9P1NRM0</accession>